<dbReference type="AlphaFoldDB" id="A0AAD3S1P3"/>
<dbReference type="GO" id="GO:0007018">
    <property type="term" value="P:microtubule-based movement"/>
    <property type="evidence" value="ECO:0007669"/>
    <property type="project" value="InterPro"/>
</dbReference>
<sequence length="260" mass="29892">MDGSQSSVGTNITDDLKSQSSKKIADEDIPSVTTFVAGLEDAKLQYEKQLEDGQVWETGAEPDELRKTFRDGALDPKLGTQETTDWPQQFEMLRRSIIELWQTCNVSLVHRTYFFLLFKGDPTDSIYLEVELRRLSFLKGTFSLGNQAVEGGQAKTLASSVKALRREREMLSKLINRRFCVEERKRLYQKWGIELESKRRRLQLVCRLWTDPKDLIHIAESAAVVAKLVEFSEQGRALKEMFGLSFTPPIPMTRRSHSWK</sequence>
<keyword evidence="1" id="KW-0493">Microtubule</keyword>
<dbReference type="GO" id="GO:0005874">
    <property type="term" value="C:microtubule"/>
    <property type="evidence" value="ECO:0007669"/>
    <property type="project" value="UniProtKB-KW"/>
</dbReference>
<evidence type="ECO:0000256" key="1">
    <source>
        <dbReference type="ARBA" id="ARBA00022701"/>
    </source>
</evidence>
<dbReference type="GO" id="GO:0003777">
    <property type="term" value="F:microtubule motor activity"/>
    <property type="evidence" value="ECO:0007669"/>
    <property type="project" value="InterPro"/>
</dbReference>
<organism evidence="4 5">
    <name type="scientific">Nepenthes gracilis</name>
    <name type="common">Slender pitcher plant</name>
    <dbReference type="NCBI Taxonomy" id="150966"/>
    <lineage>
        <taxon>Eukaryota</taxon>
        <taxon>Viridiplantae</taxon>
        <taxon>Streptophyta</taxon>
        <taxon>Embryophyta</taxon>
        <taxon>Tracheophyta</taxon>
        <taxon>Spermatophyta</taxon>
        <taxon>Magnoliopsida</taxon>
        <taxon>eudicotyledons</taxon>
        <taxon>Gunneridae</taxon>
        <taxon>Pentapetalae</taxon>
        <taxon>Caryophyllales</taxon>
        <taxon>Nepenthaceae</taxon>
        <taxon>Nepenthes</taxon>
    </lineage>
</organism>
<dbReference type="InterPro" id="IPR027640">
    <property type="entry name" value="Kinesin-like_fam"/>
</dbReference>
<dbReference type="PANTHER" id="PTHR47968:SF18">
    <property type="entry name" value="KINESIN-LIKE PROTEIN KIN-7F"/>
    <property type="match status" value="1"/>
</dbReference>
<evidence type="ECO:0000313" key="4">
    <source>
        <dbReference type="EMBL" id="GMH02798.1"/>
    </source>
</evidence>
<comment type="caution">
    <text evidence="4">The sequence shown here is derived from an EMBL/GenBank/DDBJ whole genome shotgun (WGS) entry which is preliminary data.</text>
</comment>
<reference evidence="4" key="1">
    <citation type="submission" date="2023-05" db="EMBL/GenBank/DDBJ databases">
        <title>Nepenthes gracilis genome sequencing.</title>
        <authorList>
            <person name="Fukushima K."/>
        </authorList>
    </citation>
    <scope>NUCLEOTIDE SEQUENCE</scope>
    <source>
        <strain evidence="4">SING2019-196</strain>
    </source>
</reference>
<keyword evidence="5" id="KW-1185">Reference proteome</keyword>
<evidence type="ECO:0000313" key="5">
    <source>
        <dbReference type="Proteomes" id="UP001279734"/>
    </source>
</evidence>
<accession>A0AAD3S1P3</accession>
<dbReference type="Pfam" id="PF11995">
    <property type="entry name" value="DUF3490"/>
    <property type="match status" value="1"/>
</dbReference>
<evidence type="ECO:0000259" key="3">
    <source>
        <dbReference type="Pfam" id="PF11995"/>
    </source>
</evidence>
<dbReference type="PANTHER" id="PTHR47968">
    <property type="entry name" value="CENTROMERE PROTEIN E"/>
    <property type="match status" value="1"/>
</dbReference>
<name>A0AAD3S1P3_NEPGR</name>
<dbReference type="Proteomes" id="UP001279734">
    <property type="component" value="Unassembled WGS sequence"/>
</dbReference>
<dbReference type="InterPro" id="IPR021881">
    <property type="entry name" value="NACK_C"/>
</dbReference>
<evidence type="ECO:0000256" key="2">
    <source>
        <dbReference type="SAM" id="MobiDB-lite"/>
    </source>
</evidence>
<proteinExistence type="predicted"/>
<feature type="compositionally biased region" description="Polar residues" evidence="2">
    <location>
        <begin position="1"/>
        <end position="22"/>
    </location>
</feature>
<protein>
    <recommendedName>
        <fullName evidence="3">NPK1-activating kinesin-like protein C-terminal domain-containing protein</fullName>
    </recommendedName>
</protein>
<dbReference type="EMBL" id="BSYO01000004">
    <property type="protein sequence ID" value="GMH02798.1"/>
    <property type="molecule type" value="Genomic_DNA"/>
</dbReference>
<feature type="region of interest" description="Disordered" evidence="2">
    <location>
        <begin position="1"/>
        <end position="24"/>
    </location>
</feature>
<feature type="domain" description="NPK1-activating kinesin-like protein C-terminal" evidence="3">
    <location>
        <begin position="89"/>
        <end position="248"/>
    </location>
</feature>
<gene>
    <name evidence="4" type="ORF">Nepgr_004637</name>
</gene>